<evidence type="ECO:0000313" key="7">
    <source>
        <dbReference type="Proteomes" id="UP001369082"/>
    </source>
</evidence>
<gene>
    <name evidence="6" type="ORF">V6256_11000</name>
</gene>
<dbReference type="InterPro" id="IPR058634">
    <property type="entry name" value="AaeA-lik-b-barrel"/>
</dbReference>
<feature type="domain" description="p-hydroxybenzoic acid efflux pump subunit AaeA-like beta-barrel" evidence="5">
    <location>
        <begin position="251"/>
        <end position="343"/>
    </location>
</feature>
<feature type="coiled-coil region" evidence="2">
    <location>
        <begin position="153"/>
        <end position="204"/>
    </location>
</feature>
<evidence type="ECO:0000313" key="6">
    <source>
        <dbReference type="EMBL" id="MEL0630131.1"/>
    </source>
</evidence>
<dbReference type="Gene3D" id="2.40.30.170">
    <property type="match status" value="1"/>
</dbReference>
<keyword evidence="3" id="KW-1133">Transmembrane helix</keyword>
<keyword evidence="3" id="KW-0812">Transmembrane</keyword>
<feature type="coiled-coil region" evidence="2">
    <location>
        <begin position="90"/>
        <end position="117"/>
    </location>
</feature>
<dbReference type="SUPFAM" id="SSF111369">
    <property type="entry name" value="HlyD-like secretion proteins"/>
    <property type="match status" value="2"/>
</dbReference>
<keyword evidence="3" id="KW-0472">Membrane</keyword>
<comment type="similarity">
    <text evidence="1">Belongs to the membrane fusion protein (MFP) (TC 8.A.1) family.</text>
</comment>
<dbReference type="Gene3D" id="2.40.50.100">
    <property type="match status" value="1"/>
</dbReference>
<keyword evidence="7" id="KW-1185">Reference proteome</keyword>
<keyword evidence="2" id="KW-0175">Coiled coil</keyword>
<evidence type="ECO:0000256" key="3">
    <source>
        <dbReference type="SAM" id="Phobius"/>
    </source>
</evidence>
<dbReference type="InterPro" id="IPR050739">
    <property type="entry name" value="MFP"/>
</dbReference>
<evidence type="ECO:0000259" key="5">
    <source>
        <dbReference type="Pfam" id="PF25963"/>
    </source>
</evidence>
<accession>A0ABU9GS09</accession>
<reference evidence="6 7" key="1">
    <citation type="submission" date="2024-02" db="EMBL/GenBank/DDBJ databases">
        <title>Bacteria isolated from the canopy kelp, Nereocystis luetkeana.</title>
        <authorList>
            <person name="Pfister C.A."/>
            <person name="Younker I.T."/>
            <person name="Light S.H."/>
        </authorList>
    </citation>
    <scope>NUCLEOTIDE SEQUENCE [LARGE SCALE GENOMIC DNA]</scope>
    <source>
        <strain evidence="6 7">TI.1.05</strain>
    </source>
</reference>
<dbReference type="InterPro" id="IPR058625">
    <property type="entry name" value="MdtA-like_BSH"/>
</dbReference>
<feature type="domain" description="Multidrug resistance protein MdtA-like barrel-sandwich hybrid" evidence="4">
    <location>
        <begin position="53"/>
        <end position="245"/>
    </location>
</feature>
<protein>
    <submittedName>
        <fullName evidence="6">HlyD family secretion protein</fullName>
    </submittedName>
</protein>
<organism evidence="6 7">
    <name type="scientific">Psychromonas aquatilis</name>
    <dbReference type="NCBI Taxonomy" id="2005072"/>
    <lineage>
        <taxon>Bacteria</taxon>
        <taxon>Pseudomonadati</taxon>
        <taxon>Pseudomonadota</taxon>
        <taxon>Gammaproteobacteria</taxon>
        <taxon>Alteromonadales</taxon>
        <taxon>Psychromonadaceae</taxon>
        <taxon>Psychromonas</taxon>
    </lineage>
</organism>
<proteinExistence type="inferred from homology"/>
<dbReference type="RefSeq" id="WP_341598261.1">
    <property type="nucleotide sequence ID" value="NZ_JBAKAZ010000042.1"/>
</dbReference>
<dbReference type="PANTHER" id="PTHR30386">
    <property type="entry name" value="MEMBRANE FUSION SUBUNIT OF EMRAB-TOLC MULTIDRUG EFFLUX PUMP"/>
    <property type="match status" value="1"/>
</dbReference>
<evidence type="ECO:0000259" key="4">
    <source>
        <dbReference type="Pfam" id="PF25917"/>
    </source>
</evidence>
<dbReference type="Pfam" id="PF25917">
    <property type="entry name" value="BSH_RND"/>
    <property type="match status" value="1"/>
</dbReference>
<comment type="caution">
    <text evidence="6">The sequence shown here is derived from an EMBL/GenBank/DDBJ whole genome shotgun (WGS) entry which is preliminary data.</text>
</comment>
<feature type="transmembrane region" description="Helical" evidence="3">
    <location>
        <begin position="12"/>
        <end position="29"/>
    </location>
</feature>
<evidence type="ECO:0000256" key="2">
    <source>
        <dbReference type="SAM" id="Coils"/>
    </source>
</evidence>
<name>A0ABU9GS09_9GAMM</name>
<sequence length="347" mass="37969">MTNKSKPKILKTILITLLLLIAVCVVVYFNQPESNAAHQKTDDAYVQADITFVSAQVSGVLNDVLIKDNQAVKEGDVLAIIDDHDYKIAIKMEESRVNSAKANIAILNAQILKQKNAINKTSVLLDISKADIKLANDDFVRYTNLAKDGAASVQTLQRARNQLNVKQAIYEKNKLLLEETKLELNILKSEREKADAELTLAESSLALAKLQYSYTRIVATTDGIIGKKTARKGAYVTPNKPLFAIIPIDDIYIHANYRETQLAKVAPGDPVEVKVDAFPNQVLKGVVDSLAPASGVSYSSIGPSNATGNFTKIVQRLPIRIQLSADQPLSKKLRVGMSVTTDINVTQ</sequence>
<dbReference type="PANTHER" id="PTHR30386:SF24">
    <property type="entry name" value="MULTIDRUG RESISTANCE EFFLUX PUMP"/>
    <property type="match status" value="1"/>
</dbReference>
<dbReference type="Pfam" id="PF25963">
    <property type="entry name" value="Beta-barrel_AAEA"/>
    <property type="match status" value="1"/>
</dbReference>
<dbReference type="Gene3D" id="1.10.287.470">
    <property type="entry name" value="Helix hairpin bin"/>
    <property type="match status" value="1"/>
</dbReference>
<dbReference type="Proteomes" id="UP001369082">
    <property type="component" value="Unassembled WGS sequence"/>
</dbReference>
<dbReference type="EMBL" id="JBAKAZ010000042">
    <property type="protein sequence ID" value="MEL0630131.1"/>
    <property type="molecule type" value="Genomic_DNA"/>
</dbReference>
<evidence type="ECO:0000256" key="1">
    <source>
        <dbReference type="ARBA" id="ARBA00009477"/>
    </source>
</evidence>